<dbReference type="PANTHER" id="PTHR43643:SF6">
    <property type="entry name" value="HISTIDINOL-PHOSPHATE AMINOTRANSFERASE"/>
    <property type="match status" value="1"/>
</dbReference>
<feature type="domain" description="Aminotransferase class I/classII large" evidence="10">
    <location>
        <begin position="18"/>
        <end position="113"/>
    </location>
</feature>
<evidence type="ECO:0000256" key="1">
    <source>
        <dbReference type="ARBA" id="ARBA00005011"/>
    </source>
</evidence>
<evidence type="ECO:0000256" key="7">
    <source>
        <dbReference type="ARBA" id="ARBA00022898"/>
    </source>
</evidence>
<dbReference type="InterPro" id="IPR015421">
    <property type="entry name" value="PyrdxlP-dep_Trfase_major"/>
</dbReference>
<dbReference type="InterPro" id="IPR015424">
    <property type="entry name" value="PyrdxlP-dep_Trfase"/>
</dbReference>
<comment type="pathway">
    <text evidence="1">Amino-acid biosynthesis; L-histidine biosynthesis; L-histidine from 5-phospho-alpha-D-ribose 1-diphosphate: step 7/9.</text>
</comment>
<dbReference type="KEGG" id="cof:FOZ74_11550"/>
<sequence>MVAPLHGGPDALGVPLHDLSTNANACGPFPAAVRALQGCDARHYPDPAYTALTAQLAAWHGVAPERIVLAESASAFIQRISLALALQAGPGARVWLPEPAYGDYARAAQAAGLLPTRDAREAALLWACEPGSPLGQAEPGLAGRVDALRADQTLVLDQAYEPLRLSGAPSLGAARLERVWRLITPNKALALTGVRAACAIAPAAVDERLLARVRALTPSWPLGAHGVALLQTWATPACRDWLQGCHETLRAWKARQVAALQARGWCVQASETNFFIASSAFPASVSGTFDVKTMLASLRQRGIKLRDAESFGLPGRVRMAVVAPPVQDALLAALQRA</sequence>
<dbReference type="RefSeq" id="WP_146913202.1">
    <property type="nucleotide sequence ID" value="NZ_CP042344.1"/>
</dbReference>
<dbReference type="Gene3D" id="3.40.640.10">
    <property type="entry name" value="Type I PLP-dependent aspartate aminotransferase-like (Major domain)"/>
    <property type="match status" value="1"/>
</dbReference>
<dbReference type="Pfam" id="PF00155">
    <property type="entry name" value="Aminotran_1_2"/>
    <property type="match status" value="2"/>
</dbReference>
<keyword evidence="6 11" id="KW-0808">Transferase</keyword>
<dbReference type="EMBL" id="CP042344">
    <property type="protein sequence ID" value="QEA13612.1"/>
    <property type="molecule type" value="Genomic_DNA"/>
</dbReference>
<dbReference type="GO" id="GO:0030170">
    <property type="term" value="F:pyridoxal phosphate binding"/>
    <property type="evidence" value="ECO:0007669"/>
    <property type="project" value="InterPro"/>
</dbReference>
<evidence type="ECO:0000256" key="6">
    <source>
        <dbReference type="ARBA" id="ARBA00022679"/>
    </source>
</evidence>
<accession>A0A5B8RYD5</accession>
<proteinExistence type="inferred from homology"/>
<dbReference type="GO" id="GO:0004400">
    <property type="term" value="F:histidinol-phosphate transaminase activity"/>
    <property type="evidence" value="ECO:0007669"/>
    <property type="project" value="UniProtKB-EC"/>
</dbReference>
<dbReference type="EC" id="2.6.1.9" evidence="3"/>
<dbReference type="GO" id="GO:0000105">
    <property type="term" value="P:L-histidine biosynthetic process"/>
    <property type="evidence" value="ECO:0007669"/>
    <property type="project" value="UniProtKB-KW"/>
</dbReference>
<reference evidence="11 12" key="1">
    <citation type="submission" date="2019-07" db="EMBL/GenBank/DDBJ databases">
        <title>Complete genome sequence of Comamonas sp. NLF 7-7 isolated from livestock.</title>
        <authorList>
            <person name="Kim D.H."/>
            <person name="Kim J.G."/>
        </authorList>
    </citation>
    <scope>NUCLEOTIDE SEQUENCE [LARGE SCALE GENOMIC DNA]</scope>
    <source>
        <strain evidence="11 12">NLF 7-7</strain>
    </source>
</reference>
<name>A0A5B8RYD5_9BURK</name>
<protein>
    <recommendedName>
        <fullName evidence="3">histidinol-phosphate transaminase</fullName>
        <ecNumber evidence="3">2.6.1.9</ecNumber>
    </recommendedName>
</protein>
<gene>
    <name evidence="11" type="ORF">FOZ74_11550</name>
</gene>
<dbReference type="InterPro" id="IPR015422">
    <property type="entry name" value="PyrdxlP-dep_Trfase_small"/>
</dbReference>
<keyword evidence="7" id="KW-0663">Pyridoxal phosphate</keyword>
<dbReference type="InterPro" id="IPR050106">
    <property type="entry name" value="HistidinolP_aminotransfase"/>
</dbReference>
<keyword evidence="8" id="KW-0368">Histidine biosynthesis</keyword>
<evidence type="ECO:0000259" key="10">
    <source>
        <dbReference type="Pfam" id="PF00155"/>
    </source>
</evidence>
<keyword evidence="4 11" id="KW-0032">Aminotransferase</keyword>
<dbReference type="Proteomes" id="UP000321199">
    <property type="component" value="Chromosome"/>
</dbReference>
<evidence type="ECO:0000256" key="4">
    <source>
        <dbReference type="ARBA" id="ARBA00022576"/>
    </source>
</evidence>
<dbReference type="OrthoDB" id="9813612at2"/>
<evidence type="ECO:0000256" key="3">
    <source>
        <dbReference type="ARBA" id="ARBA00012748"/>
    </source>
</evidence>
<evidence type="ECO:0000256" key="9">
    <source>
        <dbReference type="ARBA" id="ARBA00047481"/>
    </source>
</evidence>
<comment type="similarity">
    <text evidence="2">Belongs to the class-II pyridoxal-phosphate-dependent aminotransferase family. Histidinol-phosphate aminotransferase subfamily.</text>
</comment>
<keyword evidence="5" id="KW-0028">Amino-acid biosynthesis</keyword>
<evidence type="ECO:0000313" key="12">
    <source>
        <dbReference type="Proteomes" id="UP000321199"/>
    </source>
</evidence>
<evidence type="ECO:0000313" key="11">
    <source>
        <dbReference type="EMBL" id="QEA13612.1"/>
    </source>
</evidence>
<dbReference type="Gene3D" id="3.90.1150.10">
    <property type="entry name" value="Aspartate Aminotransferase, domain 1"/>
    <property type="match status" value="1"/>
</dbReference>
<evidence type="ECO:0000256" key="8">
    <source>
        <dbReference type="ARBA" id="ARBA00023102"/>
    </source>
</evidence>
<dbReference type="PANTHER" id="PTHR43643">
    <property type="entry name" value="HISTIDINOL-PHOSPHATE AMINOTRANSFERASE 2"/>
    <property type="match status" value="1"/>
</dbReference>
<organism evidence="11 12">
    <name type="scientific">Comamonas flocculans</name>
    <dbReference type="NCBI Taxonomy" id="2597701"/>
    <lineage>
        <taxon>Bacteria</taxon>
        <taxon>Pseudomonadati</taxon>
        <taxon>Pseudomonadota</taxon>
        <taxon>Betaproteobacteria</taxon>
        <taxon>Burkholderiales</taxon>
        <taxon>Comamonadaceae</taxon>
        <taxon>Comamonas</taxon>
    </lineage>
</organism>
<feature type="domain" description="Aminotransferase class I/classII large" evidence="10">
    <location>
        <begin position="153"/>
        <end position="323"/>
    </location>
</feature>
<evidence type="ECO:0000256" key="5">
    <source>
        <dbReference type="ARBA" id="ARBA00022605"/>
    </source>
</evidence>
<keyword evidence="12" id="KW-1185">Reference proteome</keyword>
<dbReference type="InterPro" id="IPR004839">
    <property type="entry name" value="Aminotransferase_I/II_large"/>
</dbReference>
<evidence type="ECO:0000256" key="2">
    <source>
        <dbReference type="ARBA" id="ARBA00007970"/>
    </source>
</evidence>
<comment type="catalytic activity">
    <reaction evidence="9">
        <text>L-histidinol phosphate + 2-oxoglutarate = 3-(imidazol-4-yl)-2-oxopropyl phosphate + L-glutamate</text>
        <dbReference type="Rhea" id="RHEA:23744"/>
        <dbReference type="ChEBI" id="CHEBI:16810"/>
        <dbReference type="ChEBI" id="CHEBI:29985"/>
        <dbReference type="ChEBI" id="CHEBI:57766"/>
        <dbReference type="ChEBI" id="CHEBI:57980"/>
        <dbReference type="EC" id="2.6.1.9"/>
    </reaction>
</comment>
<dbReference type="AlphaFoldDB" id="A0A5B8RYD5"/>
<dbReference type="SUPFAM" id="SSF53383">
    <property type="entry name" value="PLP-dependent transferases"/>
    <property type="match status" value="1"/>
</dbReference>